<protein>
    <submittedName>
        <fullName evidence="3">SDR family oxidoreductase</fullName>
    </submittedName>
</protein>
<dbReference type="CDD" id="cd05263">
    <property type="entry name" value="MupV_like_SDR_e"/>
    <property type="match status" value="1"/>
</dbReference>
<keyword evidence="4" id="KW-1185">Reference proteome</keyword>
<evidence type="ECO:0000313" key="4">
    <source>
        <dbReference type="Proteomes" id="UP001521150"/>
    </source>
</evidence>
<dbReference type="SUPFAM" id="SSF51735">
    <property type="entry name" value="NAD(P)-binding Rossmann-fold domains"/>
    <property type="match status" value="1"/>
</dbReference>
<accession>A0ABS8ZI00</accession>
<evidence type="ECO:0000259" key="2">
    <source>
        <dbReference type="Pfam" id="PF07993"/>
    </source>
</evidence>
<dbReference type="InterPro" id="IPR036291">
    <property type="entry name" value="NAD(P)-bd_dom_sf"/>
</dbReference>
<dbReference type="RefSeq" id="WP_233728515.1">
    <property type="nucleotide sequence ID" value="NZ_JAJVCN010000002.1"/>
</dbReference>
<name>A0ABS8ZI00_9PSEU</name>
<dbReference type="Proteomes" id="UP001521150">
    <property type="component" value="Unassembled WGS sequence"/>
</dbReference>
<dbReference type="InterPro" id="IPR051783">
    <property type="entry name" value="NAD(P)-dependent_oxidoreduct"/>
</dbReference>
<organism evidence="3 4">
    <name type="scientific">Kibdelosporangium philippinense</name>
    <dbReference type="NCBI Taxonomy" id="211113"/>
    <lineage>
        <taxon>Bacteria</taxon>
        <taxon>Bacillati</taxon>
        <taxon>Actinomycetota</taxon>
        <taxon>Actinomycetes</taxon>
        <taxon>Pseudonocardiales</taxon>
        <taxon>Pseudonocardiaceae</taxon>
        <taxon>Kibdelosporangium</taxon>
    </lineage>
</organism>
<proteinExistence type="predicted"/>
<dbReference type="PANTHER" id="PTHR48079">
    <property type="entry name" value="PROTEIN YEEZ"/>
    <property type="match status" value="1"/>
</dbReference>
<evidence type="ECO:0000256" key="1">
    <source>
        <dbReference type="SAM" id="MobiDB-lite"/>
    </source>
</evidence>
<sequence length="402" mass="43817">MTGYFVTGGTGFLGSRLISRLLTLPDCAAVYALVRPGSHTRFDKLARTWDSGRVVPVTGDLAEPITAPLSGVDHVIHLGAIYDFTAYRAINEITNVNGTGHVIEFAGRIGAKWLHHVSSVAVAGDYRGRFTERDFDLGQNLPSPYHSTKFEAEKLVRTQDKVPWRVYRPSAVVGDSRSGEMDKVDGPYYFLPAITRLSRLPARLPLVVPHLGSTNVVPVDYVVDALVHLMHQDAPSGSTYHLGSARNQSLTEVYNAFAVPAGAPRIVASPRVPVLDRAGVLAARAVDRLPGGREVRDAVMTEMGIPPEVIPHMVMEPKFSTASTVAALEGSGITLLPLASYAPRLLRYWSSHLDPYRARRADRSDPLAGRRIPETAPEARSRPQPPLASVAATLTRSVWRKL</sequence>
<feature type="compositionally biased region" description="Basic and acidic residues" evidence="1">
    <location>
        <begin position="371"/>
        <end position="381"/>
    </location>
</feature>
<dbReference type="PANTHER" id="PTHR48079:SF6">
    <property type="entry name" value="NAD(P)-BINDING DOMAIN-CONTAINING PROTEIN-RELATED"/>
    <property type="match status" value="1"/>
</dbReference>
<dbReference type="EMBL" id="JAJVCN010000002">
    <property type="protein sequence ID" value="MCE7007132.1"/>
    <property type="molecule type" value="Genomic_DNA"/>
</dbReference>
<gene>
    <name evidence="3" type="ORF">LWC34_30555</name>
</gene>
<feature type="region of interest" description="Disordered" evidence="1">
    <location>
        <begin position="360"/>
        <end position="387"/>
    </location>
</feature>
<evidence type="ECO:0000313" key="3">
    <source>
        <dbReference type="EMBL" id="MCE7007132.1"/>
    </source>
</evidence>
<feature type="domain" description="Thioester reductase (TE)" evidence="2">
    <location>
        <begin position="6"/>
        <end position="225"/>
    </location>
</feature>
<reference evidence="3 4" key="1">
    <citation type="submission" date="2021-12" db="EMBL/GenBank/DDBJ databases">
        <title>Genome sequence of Kibdelosporangium philippinense ATCC 49844.</title>
        <authorList>
            <person name="Fedorov E.A."/>
            <person name="Omeragic M."/>
            <person name="Shalygina K.F."/>
            <person name="Maclea K.S."/>
        </authorList>
    </citation>
    <scope>NUCLEOTIDE SEQUENCE [LARGE SCALE GENOMIC DNA]</scope>
    <source>
        <strain evidence="3 4">ATCC 49844</strain>
    </source>
</reference>
<dbReference type="Gene3D" id="3.40.50.720">
    <property type="entry name" value="NAD(P)-binding Rossmann-like Domain"/>
    <property type="match status" value="1"/>
</dbReference>
<dbReference type="Pfam" id="PF07993">
    <property type="entry name" value="NAD_binding_4"/>
    <property type="match status" value="1"/>
</dbReference>
<comment type="caution">
    <text evidence="3">The sequence shown here is derived from an EMBL/GenBank/DDBJ whole genome shotgun (WGS) entry which is preliminary data.</text>
</comment>
<dbReference type="InterPro" id="IPR013120">
    <property type="entry name" value="FAR_NAD-bd"/>
</dbReference>